<dbReference type="STRING" id="27349.A0A0L6U7G0"/>
<dbReference type="AlphaFoldDB" id="A0A0L6U7G0"/>
<feature type="compositionally biased region" description="Low complexity" evidence="3">
    <location>
        <begin position="66"/>
        <end position="77"/>
    </location>
</feature>
<dbReference type="InterPro" id="IPR040746">
    <property type="entry name" value="THO1_MOS11_C"/>
</dbReference>
<dbReference type="GO" id="GO:0016973">
    <property type="term" value="P:poly(A)+ mRNA export from nucleus"/>
    <property type="evidence" value="ECO:0007669"/>
    <property type="project" value="TreeGrafter"/>
</dbReference>
<dbReference type="SMART" id="SM00513">
    <property type="entry name" value="SAP"/>
    <property type="match status" value="1"/>
</dbReference>
<dbReference type="PANTHER" id="PTHR46551:SF1">
    <property type="entry name" value="SAP DOMAIN-CONTAINING RIBONUCLEOPROTEIN"/>
    <property type="match status" value="1"/>
</dbReference>
<name>A0A0L6U7G0_9BASI</name>
<feature type="compositionally biased region" description="Polar residues" evidence="3">
    <location>
        <begin position="48"/>
        <end position="65"/>
    </location>
</feature>
<accession>A0A0L6U7G0</accession>
<dbReference type="InterPro" id="IPR003034">
    <property type="entry name" value="SAP_dom"/>
</dbReference>
<sequence length="249" mass="26623">MASTQTPNKAALSTSKVTELKALCSQNGLPVSGNKGELVNRLLIHFESAQTASTPQPTPSKDLTLSSSKPAASNSSAAPPPSSNPAPATQAAPASAPTTTPKSAEPAQTTTPHTNNPPKNPQPPQVSTAESTVDSELEKRKLRAQRFGLDDSSLKTDGAPVDEDQLKKSLRAKRFGLTNEINPALDQPLADIKDAAEVIVKSTADLEWEARKRKRAEKFGLVDNPPASILKDGNFQRKNQKFNNARPRY</sequence>
<feature type="region of interest" description="Disordered" evidence="3">
    <location>
        <begin position="48"/>
        <end position="138"/>
    </location>
</feature>
<comment type="caution">
    <text evidence="5">The sequence shown here is derived from an EMBL/GenBank/DDBJ whole genome shotgun (WGS) entry which is preliminary data.</text>
</comment>
<dbReference type="Gene3D" id="1.10.720.30">
    <property type="entry name" value="SAP domain"/>
    <property type="match status" value="1"/>
</dbReference>
<comment type="similarity">
    <text evidence="2">Belongs to the SAP domain-containing ribonucleoprotein family.</text>
</comment>
<dbReference type="VEuPathDB" id="FungiDB:VP01_915g4"/>
<feature type="domain" description="SAP" evidence="4">
    <location>
        <begin position="12"/>
        <end position="46"/>
    </location>
</feature>
<dbReference type="InterPro" id="IPR052240">
    <property type="entry name" value="SAP_domain_ribonucleoprotein"/>
</dbReference>
<dbReference type="OrthoDB" id="445357at2759"/>
<evidence type="ECO:0000256" key="3">
    <source>
        <dbReference type="SAM" id="MobiDB-lite"/>
    </source>
</evidence>
<dbReference type="PANTHER" id="PTHR46551">
    <property type="entry name" value="SAP DOMAIN-CONTAINING RIBONUCLEOPROTEIN"/>
    <property type="match status" value="1"/>
</dbReference>
<evidence type="ECO:0000256" key="2">
    <source>
        <dbReference type="ARBA" id="ARBA00046328"/>
    </source>
</evidence>
<dbReference type="SUPFAM" id="SSF68906">
    <property type="entry name" value="SAP domain"/>
    <property type="match status" value="1"/>
</dbReference>
<dbReference type="GO" id="GO:0005634">
    <property type="term" value="C:nucleus"/>
    <property type="evidence" value="ECO:0007669"/>
    <property type="project" value="TreeGrafter"/>
</dbReference>
<keyword evidence="6" id="KW-1185">Reference proteome</keyword>
<evidence type="ECO:0000259" key="4">
    <source>
        <dbReference type="PROSITE" id="PS50800"/>
    </source>
</evidence>
<evidence type="ECO:0000256" key="1">
    <source>
        <dbReference type="ARBA" id="ARBA00022553"/>
    </source>
</evidence>
<dbReference type="Proteomes" id="UP000037035">
    <property type="component" value="Unassembled WGS sequence"/>
</dbReference>
<organism evidence="5 6">
    <name type="scientific">Puccinia sorghi</name>
    <dbReference type="NCBI Taxonomy" id="27349"/>
    <lineage>
        <taxon>Eukaryota</taxon>
        <taxon>Fungi</taxon>
        <taxon>Dikarya</taxon>
        <taxon>Basidiomycota</taxon>
        <taxon>Pucciniomycotina</taxon>
        <taxon>Pucciniomycetes</taxon>
        <taxon>Pucciniales</taxon>
        <taxon>Pucciniaceae</taxon>
        <taxon>Puccinia</taxon>
    </lineage>
</organism>
<gene>
    <name evidence="5" type="ORF">VP01_915g4</name>
</gene>
<dbReference type="Pfam" id="PF02037">
    <property type="entry name" value="SAP"/>
    <property type="match status" value="1"/>
</dbReference>
<proteinExistence type="inferred from homology"/>
<dbReference type="PROSITE" id="PS50800">
    <property type="entry name" value="SAP"/>
    <property type="match status" value="1"/>
</dbReference>
<protein>
    <recommendedName>
        <fullName evidence="4">SAP domain-containing protein</fullName>
    </recommendedName>
</protein>
<evidence type="ECO:0000313" key="5">
    <source>
        <dbReference type="EMBL" id="KNZ44444.1"/>
    </source>
</evidence>
<feature type="compositionally biased region" description="Low complexity" evidence="3">
    <location>
        <begin position="85"/>
        <end position="117"/>
    </location>
</feature>
<reference evidence="5 6" key="1">
    <citation type="submission" date="2015-08" db="EMBL/GenBank/DDBJ databases">
        <title>Next Generation Sequencing and Analysis of the Genome of Puccinia sorghi L Schw, the Causal Agent of Maize Common Rust.</title>
        <authorList>
            <person name="Rochi L."/>
            <person name="Burguener G."/>
            <person name="Darino M."/>
            <person name="Turjanski A."/>
            <person name="Kreff E."/>
            <person name="Dieguez M.J."/>
            <person name="Sacco F."/>
        </authorList>
    </citation>
    <scope>NUCLEOTIDE SEQUENCE [LARGE SCALE GENOMIC DNA]</scope>
    <source>
        <strain evidence="5 6">RO10H11247</strain>
    </source>
</reference>
<dbReference type="InterPro" id="IPR036361">
    <property type="entry name" value="SAP_dom_sf"/>
</dbReference>
<dbReference type="EMBL" id="LAVV01014782">
    <property type="protein sequence ID" value="KNZ44444.1"/>
    <property type="molecule type" value="Genomic_DNA"/>
</dbReference>
<keyword evidence="1" id="KW-0597">Phosphoprotein</keyword>
<evidence type="ECO:0000313" key="6">
    <source>
        <dbReference type="Proteomes" id="UP000037035"/>
    </source>
</evidence>
<dbReference type="Pfam" id="PF18592">
    <property type="entry name" value="Tho1_MOS11_C"/>
    <property type="match status" value="1"/>
</dbReference>